<accession>A0A6B1DX03</accession>
<comment type="caution">
    <text evidence="1">The sequence shown here is derived from an EMBL/GenBank/DDBJ whole genome shotgun (WGS) entry which is preliminary data.</text>
</comment>
<organism evidence="1">
    <name type="scientific">Caldilineaceae bacterium SB0662_bin_9</name>
    <dbReference type="NCBI Taxonomy" id="2605258"/>
    <lineage>
        <taxon>Bacteria</taxon>
        <taxon>Bacillati</taxon>
        <taxon>Chloroflexota</taxon>
        <taxon>Caldilineae</taxon>
        <taxon>Caldilineales</taxon>
        <taxon>Caldilineaceae</taxon>
    </lineage>
</organism>
<proteinExistence type="predicted"/>
<gene>
    <name evidence="1" type="ORF">F4Y08_13055</name>
</gene>
<dbReference type="AlphaFoldDB" id="A0A6B1DX03"/>
<dbReference type="EMBL" id="VXPY01000093">
    <property type="protein sequence ID" value="MYD91243.1"/>
    <property type="molecule type" value="Genomic_DNA"/>
</dbReference>
<evidence type="ECO:0008006" key="2">
    <source>
        <dbReference type="Google" id="ProtNLM"/>
    </source>
</evidence>
<sequence length="75" mass="8112">MNATDAPALLMALATVTAIHHNPAIRAFYTRPCVKGKPRKVALVAAMCTLFTVLNAVSRDQVPWQTEPLSTALHV</sequence>
<protein>
    <recommendedName>
        <fullName evidence="2">Transposase family protein</fullName>
    </recommendedName>
</protein>
<evidence type="ECO:0000313" key="1">
    <source>
        <dbReference type="EMBL" id="MYD91243.1"/>
    </source>
</evidence>
<reference evidence="1" key="1">
    <citation type="submission" date="2019-09" db="EMBL/GenBank/DDBJ databases">
        <title>Characterisation of the sponge microbiome using genome-centric metagenomics.</title>
        <authorList>
            <person name="Engelberts J.P."/>
            <person name="Robbins S.J."/>
            <person name="De Goeij J.M."/>
            <person name="Aranda M."/>
            <person name="Bell S.C."/>
            <person name="Webster N.S."/>
        </authorList>
    </citation>
    <scope>NUCLEOTIDE SEQUENCE</scope>
    <source>
        <strain evidence="1">SB0662_bin_9</strain>
    </source>
</reference>
<name>A0A6B1DX03_9CHLR</name>